<proteinExistence type="predicted"/>
<dbReference type="Proteomes" id="UP001176432">
    <property type="component" value="Unassembled WGS sequence"/>
</dbReference>
<dbReference type="PANTHER" id="PTHR30414">
    <property type="entry name" value="MINICONDUCTANCE MECHANOSENSITIVE CHANNEL YBDG"/>
    <property type="match status" value="1"/>
</dbReference>
<evidence type="ECO:0000313" key="3">
    <source>
        <dbReference type="Proteomes" id="UP001176432"/>
    </source>
</evidence>
<feature type="domain" description="Mechanosensitive ion channel MscS C-terminal" evidence="1">
    <location>
        <begin position="8"/>
        <end position="76"/>
    </location>
</feature>
<dbReference type="InterPro" id="IPR049278">
    <property type="entry name" value="MS_channel_C"/>
</dbReference>
<dbReference type="PANTHER" id="PTHR30414:SF0">
    <property type="entry name" value="MINICONDUCTANCE MECHANOSENSITIVE CHANNEL YBDG"/>
    <property type="match status" value="1"/>
</dbReference>
<gene>
    <name evidence="2" type="ORF">Q5934_02040</name>
</gene>
<evidence type="ECO:0000313" key="2">
    <source>
        <dbReference type="EMBL" id="MDO7920339.1"/>
    </source>
</evidence>
<organism evidence="2 3">
    <name type="scientific">Enterobacter asburiae</name>
    <dbReference type="NCBI Taxonomy" id="61645"/>
    <lineage>
        <taxon>Bacteria</taxon>
        <taxon>Pseudomonadati</taxon>
        <taxon>Pseudomonadota</taxon>
        <taxon>Gammaproteobacteria</taxon>
        <taxon>Enterobacterales</taxon>
        <taxon>Enterobacteriaceae</taxon>
        <taxon>Enterobacter</taxon>
        <taxon>Enterobacter cloacae complex</taxon>
    </lineage>
</organism>
<protein>
    <submittedName>
        <fullName evidence="2">Mechanosensitive ion channel</fullName>
    </submittedName>
</protein>
<dbReference type="AlphaFoldDB" id="A0AAW7ZI31"/>
<dbReference type="InterPro" id="IPR030192">
    <property type="entry name" value="YbdG"/>
</dbReference>
<accession>A0AAW7ZI31</accession>
<name>A0AAW7ZI31_ENTAS</name>
<sequence>MFAGKKSAQIREILISESAWEEMTCLFAPSLAPDANGLPIEIYAFTNTVVWAEYEEIQADIFDHIFAVVDEFGLRIHQSPTGNDIRSLTLQHR</sequence>
<comment type="caution">
    <text evidence="2">The sequence shown here is derived from an EMBL/GenBank/DDBJ whole genome shotgun (WGS) entry which is preliminary data.</text>
</comment>
<dbReference type="GO" id="GO:0008381">
    <property type="term" value="F:mechanosensitive monoatomic ion channel activity"/>
    <property type="evidence" value="ECO:0007669"/>
    <property type="project" value="InterPro"/>
</dbReference>
<dbReference type="Pfam" id="PF21082">
    <property type="entry name" value="MS_channel_3rd"/>
    <property type="match status" value="1"/>
</dbReference>
<dbReference type="GO" id="GO:0071470">
    <property type="term" value="P:cellular response to osmotic stress"/>
    <property type="evidence" value="ECO:0007669"/>
    <property type="project" value="InterPro"/>
</dbReference>
<dbReference type="EMBL" id="JAUPXB010000001">
    <property type="protein sequence ID" value="MDO7920339.1"/>
    <property type="molecule type" value="Genomic_DNA"/>
</dbReference>
<reference evidence="2" key="1">
    <citation type="submission" date="2023-07" db="EMBL/GenBank/DDBJ databases">
        <title>Isolates cultured from stool samples of acute diarrhea patients.</title>
        <authorList>
            <person name="Jiang S."/>
        </authorList>
    </citation>
    <scope>NUCLEOTIDE SEQUENCE</scope>
    <source>
        <strain evidence="2">L4424</strain>
    </source>
</reference>
<evidence type="ECO:0000259" key="1">
    <source>
        <dbReference type="Pfam" id="PF21082"/>
    </source>
</evidence>
<dbReference type="GO" id="GO:0005886">
    <property type="term" value="C:plasma membrane"/>
    <property type="evidence" value="ECO:0007669"/>
    <property type="project" value="TreeGrafter"/>
</dbReference>